<dbReference type="AlphaFoldDB" id="A0A395HI39"/>
<sequence>MAPTTGLFLTRTLNSGRVSLEFAEQWKSPSDVFSVLLILGGDVVARALAQVSGSRLTPVAFSFGWVAYAVSAVVLTVGENRLMPPPDCSCKVINGLNGYARDNTSWILGRMVRDYESWMDGGMLEGPVHQRLARILNDSWEATKREQKQTHGEITRPRQAGLCVSVYRAVQTVPGHPGYDRVYFTGLATWLIQLGIAAIPYGLFGNWAILLVTGAGIFLAMITGALGQWKLEKWAGRPNRSAGKPVILTKGNGSQHAIVILSDKDLCLDLETLASGQANIDVSTSLLTRVTITVLAAMWTCLLITASAITHDTWFLLAIGGIGILQNVFTAGARRTPESFGFVLKFEEVIGHFKVMETLVQVEKKYPRTGKSMLPTFFPGELLPAEVKLW</sequence>
<dbReference type="OrthoDB" id="1937642at2759"/>
<dbReference type="RefSeq" id="XP_025545802.1">
    <property type="nucleotide sequence ID" value="XM_025691206.1"/>
</dbReference>
<proteinExistence type="predicted"/>
<feature type="transmembrane region" description="Helical" evidence="1">
    <location>
        <begin position="286"/>
        <end position="308"/>
    </location>
</feature>
<evidence type="ECO:0000313" key="3">
    <source>
        <dbReference type="Proteomes" id="UP000248961"/>
    </source>
</evidence>
<dbReference type="VEuPathDB" id="FungiDB:BO97DRAFT_309947"/>
<keyword evidence="1" id="KW-0812">Transmembrane</keyword>
<dbReference type="STRING" id="1450537.A0A395HI39"/>
<keyword evidence="1" id="KW-1133">Transmembrane helix</keyword>
<protein>
    <submittedName>
        <fullName evidence="2">Uncharacterized protein</fullName>
    </submittedName>
</protein>
<organism evidence="2 3">
    <name type="scientific">Aspergillus homomorphus (strain CBS 101889)</name>
    <dbReference type="NCBI Taxonomy" id="1450537"/>
    <lineage>
        <taxon>Eukaryota</taxon>
        <taxon>Fungi</taxon>
        <taxon>Dikarya</taxon>
        <taxon>Ascomycota</taxon>
        <taxon>Pezizomycotina</taxon>
        <taxon>Eurotiomycetes</taxon>
        <taxon>Eurotiomycetidae</taxon>
        <taxon>Eurotiales</taxon>
        <taxon>Aspergillaceae</taxon>
        <taxon>Aspergillus</taxon>
        <taxon>Aspergillus subgen. Circumdati</taxon>
    </lineage>
</organism>
<name>A0A395HI39_ASPHC</name>
<gene>
    <name evidence="2" type="ORF">BO97DRAFT_309947</name>
</gene>
<reference evidence="2 3" key="1">
    <citation type="submission" date="2018-02" db="EMBL/GenBank/DDBJ databases">
        <title>The genomes of Aspergillus section Nigri reveals drivers in fungal speciation.</title>
        <authorList>
            <consortium name="DOE Joint Genome Institute"/>
            <person name="Vesth T.C."/>
            <person name="Nybo J."/>
            <person name="Theobald S."/>
            <person name="Brandl J."/>
            <person name="Frisvad J.C."/>
            <person name="Nielsen K.F."/>
            <person name="Lyhne E.K."/>
            <person name="Kogle M.E."/>
            <person name="Kuo A."/>
            <person name="Riley R."/>
            <person name="Clum A."/>
            <person name="Nolan M."/>
            <person name="Lipzen A."/>
            <person name="Salamov A."/>
            <person name="Henrissat B."/>
            <person name="Wiebenga A."/>
            <person name="De vries R.P."/>
            <person name="Grigoriev I.V."/>
            <person name="Mortensen U.H."/>
            <person name="Andersen M.R."/>
            <person name="Baker S.E."/>
        </authorList>
    </citation>
    <scope>NUCLEOTIDE SEQUENCE [LARGE SCALE GENOMIC DNA]</scope>
    <source>
        <strain evidence="2 3">CBS 101889</strain>
    </source>
</reference>
<feature type="non-terminal residue" evidence="2">
    <location>
        <position position="390"/>
    </location>
</feature>
<feature type="transmembrane region" description="Helical" evidence="1">
    <location>
        <begin position="59"/>
        <end position="77"/>
    </location>
</feature>
<dbReference type="Proteomes" id="UP000248961">
    <property type="component" value="Unassembled WGS sequence"/>
</dbReference>
<evidence type="ECO:0000313" key="2">
    <source>
        <dbReference type="EMBL" id="RAL06648.1"/>
    </source>
</evidence>
<evidence type="ECO:0000256" key="1">
    <source>
        <dbReference type="SAM" id="Phobius"/>
    </source>
</evidence>
<feature type="transmembrane region" description="Helical" evidence="1">
    <location>
        <begin position="314"/>
        <end position="333"/>
    </location>
</feature>
<dbReference type="GeneID" id="37195495"/>
<accession>A0A395HI39</accession>
<feature type="transmembrane region" description="Helical" evidence="1">
    <location>
        <begin position="182"/>
        <end position="201"/>
    </location>
</feature>
<keyword evidence="1" id="KW-0472">Membrane</keyword>
<keyword evidence="3" id="KW-1185">Reference proteome</keyword>
<dbReference type="EMBL" id="KZ824366">
    <property type="protein sequence ID" value="RAL06648.1"/>
    <property type="molecule type" value="Genomic_DNA"/>
</dbReference>
<feature type="transmembrane region" description="Helical" evidence="1">
    <location>
        <begin position="207"/>
        <end position="227"/>
    </location>
</feature>